<name>A0ABU2S3D0_9ACTN</name>
<keyword evidence="2" id="KW-0812">Transmembrane</keyword>
<evidence type="ECO:0000256" key="2">
    <source>
        <dbReference type="SAM" id="Phobius"/>
    </source>
</evidence>
<dbReference type="InterPro" id="IPR010982">
    <property type="entry name" value="Lambda_DNA-bd_dom_sf"/>
</dbReference>
<comment type="caution">
    <text evidence="4">The sequence shown here is derived from an EMBL/GenBank/DDBJ whole genome shotgun (WGS) entry which is preliminary data.</text>
</comment>
<evidence type="ECO:0000256" key="1">
    <source>
        <dbReference type="SAM" id="MobiDB-lite"/>
    </source>
</evidence>
<keyword evidence="2" id="KW-0472">Membrane</keyword>
<feature type="domain" description="HTH cro/C1-type" evidence="3">
    <location>
        <begin position="27"/>
        <end position="83"/>
    </location>
</feature>
<protein>
    <submittedName>
        <fullName evidence="4">Helix-turn-helix transcriptional regulator</fullName>
    </submittedName>
</protein>
<dbReference type="RefSeq" id="WP_311617852.1">
    <property type="nucleotide sequence ID" value="NZ_JAVREV010000006.1"/>
</dbReference>
<dbReference type="EMBL" id="JAVREV010000006">
    <property type="protein sequence ID" value="MDT0443503.1"/>
    <property type="molecule type" value="Genomic_DNA"/>
</dbReference>
<feature type="transmembrane region" description="Helical" evidence="2">
    <location>
        <begin position="130"/>
        <end position="152"/>
    </location>
</feature>
<accession>A0ABU2S3D0</accession>
<proteinExistence type="predicted"/>
<gene>
    <name evidence="4" type="ORF">RM779_13000</name>
</gene>
<dbReference type="SMART" id="SM00530">
    <property type="entry name" value="HTH_XRE"/>
    <property type="match status" value="1"/>
</dbReference>
<dbReference type="Pfam" id="PF13560">
    <property type="entry name" value="HTH_31"/>
    <property type="match status" value="1"/>
</dbReference>
<sequence length="379" mass="39904">MPGRDGTGREERGTAVAGAETADLAALLIELKNRSGLSYGVLAKRLHMSASTLHRYCRGEALPPEFATVERFARLCRATPEEHAELHRRWIAADTARQRDRKGPRPAPEGAPGPPEPSSAPAPRGSGPRFALAAAGVLAAALAIALLAGLLVGGDGGDGGDGEDAATGASEQATEPAPLAVVTRPYSLEECAGRYLVDRPPSQVPPPPFETDAPGWVRALGAVPAGEQLVELTIQGTETETVVLRELRVRVTASGEPLPWHLYGGYSGCGGGPVRTTAFDVDLDATAPRPTAVAGQDDLPLWVDEKEPLVFYVDARADAKDVSWYLELDWSSGDRAGTLRVDDDGEPFRTSAISGQTEWGYMIGGTEWIDAATGRPAGS</sequence>
<organism evidence="4 5">
    <name type="scientific">Streptomyces johnsoniae</name>
    <dbReference type="NCBI Taxonomy" id="3075532"/>
    <lineage>
        <taxon>Bacteria</taxon>
        <taxon>Bacillati</taxon>
        <taxon>Actinomycetota</taxon>
        <taxon>Actinomycetes</taxon>
        <taxon>Kitasatosporales</taxon>
        <taxon>Streptomycetaceae</taxon>
        <taxon>Streptomyces</taxon>
    </lineage>
</organism>
<feature type="compositionally biased region" description="Pro residues" evidence="1">
    <location>
        <begin position="105"/>
        <end position="120"/>
    </location>
</feature>
<keyword evidence="5" id="KW-1185">Reference proteome</keyword>
<evidence type="ECO:0000259" key="3">
    <source>
        <dbReference type="SMART" id="SM00530"/>
    </source>
</evidence>
<evidence type="ECO:0000313" key="4">
    <source>
        <dbReference type="EMBL" id="MDT0443503.1"/>
    </source>
</evidence>
<keyword evidence="2" id="KW-1133">Transmembrane helix</keyword>
<dbReference type="SUPFAM" id="SSF47413">
    <property type="entry name" value="lambda repressor-like DNA-binding domains"/>
    <property type="match status" value="1"/>
</dbReference>
<evidence type="ECO:0000313" key="5">
    <source>
        <dbReference type="Proteomes" id="UP001183615"/>
    </source>
</evidence>
<dbReference type="InterPro" id="IPR001387">
    <property type="entry name" value="Cro/C1-type_HTH"/>
</dbReference>
<feature type="region of interest" description="Disordered" evidence="1">
    <location>
        <begin position="87"/>
        <end position="126"/>
    </location>
</feature>
<dbReference type="Proteomes" id="UP001183615">
    <property type="component" value="Unassembled WGS sequence"/>
</dbReference>
<dbReference type="CDD" id="cd00093">
    <property type="entry name" value="HTH_XRE"/>
    <property type="match status" value="1"/>
</dbReference>
<reference evidence="5" key="1">
    <citation type="submission" date="2023-07" db="EMBL/GenBank/DDBJ databases">
        <title>30 novel species of actinomycetes from the DSMZ collection.</title>
        <authorList>
            <person name="Nouioui I."/>
        </authorList>
    </citation>
    <scope>NUCLEOTIDE SEQUENCE [LARGE SCALE GENOMIC DNA]</scope>
    <source>
        <strain evidence="5">DSM 41886</strain>
    </source>
</reference>